<dbReference type="PANTHER" id="PTHR10314">
    <property type="entry name" value="CYSTATHIONINE BETA-SYNTHASE"/>
    <property type="match status" value="1"/>
</dbReference>
<organism evidence="4 5">
    <name type="scientific">Corynebacterium striatum</name>
    <dbReference type="NCBI Taxonomy" id="43770"/>
    <lineage>
        <taxon>Bacteria</taxon>
        <taxon>Bacillati</taxon>
        <taxon>Actinomycetota</taxon>
        <taxon>Actinomycetes</taxon>
        <taxon>Mycobacteriales</taxon>
        <taxon>Corynebacteriaceae</taxon>
        <taxon>Corynebacterium</taxon>
    </lineage>
</organism>
<dbReference type="InterPro" id="IPR036052">
    <property type="entry name" value="TrpB-like_PALP_sf"/>
</dbReference>
<dbReference type="EMBL" id="BJLD01000001">
    <property type="protein sequence ID" value="GEA42805.1"/>
    <property type="molecule type" value="Genomic_DNA"/>
</dbReference>
<dbReference type="CDD" id="cd01561">
    <property type="entry name" value="CBS_like"/>
    <property type="match status" value="1"/>
</dbReference>
<dbReference type="Gene3D" id="3.40.50.1100">
    <property type="match status" value="2"/>
</dbReference>
<sequence>MTFSRVYSSAQPPIGSTPLMRLDRINPRDDIRVFAKLEQFNLGGSAKDRTAQALIEAALDAGDIRAGSTLIESSSGNLGMALARQAHLAGMHFVCVVDPRVNRSTVATMEAYGARVDMLEHPDPDNGDWLTARRSRVQELLQEIPDAFNLNQYANQAAFHAHSEGTMAEIIEQLGAPPSHLLVAMSTTGTLGGCVRKLTELGADTETIGVDAEGSVLYGGARGTRLLPGYGAGVVTELSQSFEPSLIARVPDLEAIIGARRLARCEGVLAGASSGAVVAAWLERAAELPSGSTVAMVLHDGGQPYLDTIYNDAWVTERFDISAADLARGVDDWGSE</sequence>
<comment type="cofactor">
    <cofactor evidence="1">
        <name>pyridoxal 5'-phosphate</name>
        <dbReference type="ChEBI" id="CHEBI:597326"/>
    </cofactor>
</comment>
<comment type="caution">
    <text evidence="4">The sequence shown here is derived from an EMBL/GenBank/DDBJ whole genome shotgun (WGS) entry which is preliminary data.</text>
</comment>
<evidence type="ECO:0000256" key="2">
    <source>
        <dbReference type="ARBA" id="ARBA00022898"/>
    </source>
</evidence>
<protein>
    <submittedName>
        <fullName evidence="4">Cysteine synthase</fullName>
    </submittedName>
</protein>
<accession>A0AAQ1TTX1</accession>
<dbReference type="InterPro" id="IPR001926">
    <property type="entry name" value="TrpB-like_PALP"/>
</dbReference>
<dbReference type="InterPro" id="IPR050214">
    <property type="entry name" value="Cys_Synth/Cystath_Beta-Synth"/>
</dbReference>
<evidence type="ECO:0000256" key="1">
    <source>
        <dbReference type="ARBA" id="ARBA00001933"/>
    </source>
</evidence>
<dbReference type="AlphaFoldDB" id="A0AAQ1TTX1"/>
<dbReference type="Proteomes" id="UP000315234">
    <property type="component" value="Unassembled WGS sequence"/>
</dbReference>
<proteinExistence type="predicted"/>
<feature type="domain" description="Tryptophan synthase beta chain-like PALP" evidence="3">
    <location>
        <begin position="12"/>
        <end position="299"/>
    </location>
</feature>
<gene>
    <name evidence="4" type="ORF">Cst04h_09750</name>
</gene>
<evidence type="ECO:0000313" key="5">
    <source>
        <dbReference type="Proteomes" id="UP000315234"/>
    </source>
</evidence>
<evidence type="ECO:0000313" key="4">
    <source>
        <dbReference type="EMBL" id="GEA42805.1"/>
    </source>
</evidence>
<keyword evidence="2" id="KW-0663">Pyridoxal phosphate</keyword>
<dbReference type="GO" id="GO:1901605">
    <property type="term" value="P:alpha-amino acid metabolic process"/>
    <property type="evidence" value="ECO:0007669"/>
    <property type="project" value="UniProtKB-ARBA"/>
</dbReference>
<dbReference type="RefSeq" id="WP_080548583.1">
    <property type="nucleotide sequence ID" value="NZ_BJLD01000001.1"/>
</dbReference>
<reference evidence="4 5" key="1">
    <citation type="submission" date="2019-06" db="EMBL/GenBank/DDBJ databases">
        <title>Draft genome sequence of Corynebacterium striatum NBRC 15291.</title>
        <authorList>
            <person name="Miura T."/>
            <person name="Furukawa M."/>
            <person name="Shimamura M."/>
            <person name="Ohyama Y."/>
            <person name="Yamazoe A."/>
            <person name="Kawasaki H."/>
        </authorList>
    </citation>
    <scope>NUCLEOTIDE SEQUENCE [LARGE SCALE GENOMIC DNA]</scope>
    <source>
        <strain evidence="4 5">NBRC 15291</strain>
    </source>
</reference>
<evidence type="ECO:0000259" key="3">
    <source>
        <dbReference type="Pfam" id="PF00291"/>
    </source>
</evidence>
<dbReference type="Pfam" id="PF00291">
    <property type="entry name" value="PALP"/>
    <property type="match status" value="1"/>
</dbReference>
<name>A0AAQ1TTX1_CORST</name>
<dbReference type="SUPFAM" id="SSF53686">
    <property type="entry name" value="Tryptophan synthase beta subunit-like PLP-dependent enzymes"/>
    <property type="match status" value="1"/>
</dbReference>